<organism evidence="3 4">
    <name type="scientific">Phytophthora infestans</name>
    <name type="common">Potato late blight agent</name>
    <name type="synonym">Botrytis infestans</name>
    <dbReference type="NCBI Taxonomy" id="4787"/>
    <lineage>
        <taxon>Eukaryota</taxon>
        <taxon>Sar</taxon>
        <taxon>Stramenopiles</taxon>
        <taxon>Oomycota</taxon>
        <taxon>Peronosporomycetes</taxon>
        <taxon>Peronosporales</taxon>
        <taxon>Peronosporaceae</taxon>
        <taxon>Phytophthora</taxon>
    </lineage>
</organism>
<evidence type="ECO:0000313" key="2">
    <source>
        <dbReference type="EMBL" id="KAF4127693.1"/>
    </source>
</evidence>
<comment type="caution">
    <text evidence="3">The sequence shown here is derived from an EMBL/GenBank/DDBJ whole genome shotgun (WGS) entry which is preliminary data.</text>
</comment>
<sequence length="364" mass="41345">MDDLHDLPIIELPKHYRVDGERLGRALAHVSAQANSIAEHQAELQHRQSRHEEEQQRFVEQRVAAAREEANARCNALVLAIQQTYGDPMALEHRVDARIQDVLQQLQQGAQQQARVFAEAQIADQVALSQLVEQRMHAAVLDMEQEMNLRVEKLLLDLRRDITEYVKDQLKLAVQRADDNTRTLMNNGLQDERNIQQASIARSETRIAELVRGIIHQHDSAIRVRQQQESDVRNDHIEERLRQVVAVAKTAAESKAREVMAQRSNAPGPASTSTATAISRQVPPADKVSRSITPAKPKPKPLRRSEREDRSKADQNRHDERKARAKVDQIRHEAQEAVRTRAATRAAELLAPTQTIKSKRLLRS</sequence>
<gene>
    <name evidence="3" type="ORF">GN958_ATG15144</name>
    <name evidence="2" type="ORF">GN958_ATG23119</name>
</gene>
<dbReference type="AlphaFoldDB" id="A0A8S9U3K2"/>
<dbReference type="EMBL" id="JAACNO010003225">
    <property type="protein sequence ID" value="KAF4127693.1"/>
    <property type="molecule type" value="Genomic_DNA"/>
</dbReference>
<dbReference type="EMBL" id="JAACNO010002081">
    <property type="protein sequence ID" value="KAF4135665.1"/>
    <property type="molecule type" value="Genomic_DNA"/>
</dbReference>
<proteinExistence type="predicted"/>
<feature type="region of interest" description="Disordered" evidence="1">
    <location>
        <begin position="256"/>
        <end position="342"/>
    </location>
</feature>
<feature type="compositionally biased region" description="Basic and acidic residues" evidence="1">
    <location>
        <begin position="303"/>
        <end position="339"/>
    </location>
</feature>
<dbReference type="Proteomes" id="UP000704712">
    <property type="component" value="Unassembled WGS sequence"/>
</dbReference>
<feature type="compositionally biased region" description="Low complexity" evidence="1">
    <location>
        <begin position="270"/>
        <end position="279"/>
    </location>
</feature>
<evidence type="ECO:0000256" key="1">
    <source>
        <dbReference type="SAM" id="MobiDB-lite"/>
    </source>
</evidence>
<accession>A0A8S9U3K2</accession>
<reference evidence="3" key="1">
    <citation type="submission" date="2020-03" db="EMBL/GenBank/DDBJ databases">
        <title>Hybrid Assembly of Korean Phytophthora infestans isolates.</title>
        <authorList>
            <person name="Prokchorchik M."/>
            <person name="Lee Y."/>
            <person name="Seo J."/>
            <person name="Cho J.-H."/>
            <person name="Park Y.-E."/>
            <person name="Jang D.-C."/>
            <person name="Im J.-S."/>
            <person name="Choi J.-G."/>
            <person name="Park H.-J."/>
            <person name="Lee G.-B."/>
            <person name="Lee Y.-G."/>
            <person name="Hong S.-Y."/>
            <person name="Cho K."/>
            <person name="Sohn K.H."/>
        </authorList>
    </citation>
    <scope>NUCLEOTIDE SEQUENCE</scope>
    <source>
        <strain evidence="3">KR_2_A2</strain>
    </source>
</reference>
<name>A0A8S9U3K2_PHYIN</name>
<protein>
    <submittedName>
        <fullName evidence="3">Uncharacterized protein</fullName>
    </submittedName>
</protein>
<evidence type="ECO:0000313" key="3">
    <source>
        <dbReference type="EMBL" id="KAF4135665.1"/>
    </source>
</evidence>
<evidence type="ECO:0000313" key="4">
    <source>
        <dbReference type="Proteomes" id="UP000704712"/>
    </source>
</evidence>